<proteinExistence type="predicted"/>
<accession>A0AAD5U1Y7</accession>
<reference evidence="2" key="1">
    <citation type="submission" date="2020-05" db="EMBL/GenBank/DDBJ databases">
        <title>Phylogenomic resolution of chytrid fungi.</title>
        <authorList>
            <person name="Stajich J.E."/>
            <person name="Amses K."/>
            <person name="Simmons R."/>
            <person name="Seto K."/>
            <person name="Myers J."/>
            <person name="Bonds A."/>
            <person name="Quandt C.A."/>
            <person name="Barry K."/>
            <person name="Liu P."/>
            <person name="Grigoriev I."/>
            <person name="Longcore J.E."/>
            <person name="James T.Y."/>
        </authorList>
    </citation>
    <scope>NUCLEOTIDE SEQUENCE</scope>
    <source>
        <strain evidence="2">JEL0476</strain>
    </source>
</reference>
<evidence type="ECO:0000313" key="3">
    <source>
        <dbReference type="Proteomes" id="UP001211065"/>
    </source>
</evidence>
<feature type="domain" description="Atos-like conserved" evidence="1">
    <location>
        <begin position="1"/>
        <end position="57"/>
    </location>
</feature>
<name>A0AAD5U1Y7_9FUNG</name>
<evidence type="ECO:0000259" key="1">
    <source>
        <dbReference type="Pfam" id="PF13915"/>
    </source>
</evidence>
<sequence>MSTSPSKPVSFTMEIGCCGFGKNLPLKLKLPKHKFYPFEASSFDLIDSSAAFNTNDKLSERLTVTPFCGSLTMDERYRIANKGQLQIIIKNPSSTAIKVFLIPYDHTNMPNDTKTISRQKTYSNSNLKKTKILLSAIHLQYVKIKNKLYIDRKMRLVFSSKSFPEFKDEVFNVLNETKFEYVKLCEFDYSEDVNVIHKSSLSKSFNLERRNFYSRIHDDADDEYGNNNDRRITGRGRNVVDSLHGEEEDLQNEMNNLDLNR</sequence>
<dbReference type="AlphaFoldDB" id="A0AAD5U1Y7"/>
<dbReference type="EMBL" id="JADGJW010000207">
    <property type="protein sequence ID" value="KAJ3221814.1"/>
    <property type="molecule type" value="Genomic_DNA"/>
</dbReference>
<protein>
    <recommendedName>
        <fullName evidence="1">Atos-like conserved domain-containing protein</fullName>
    </recommendedName>
</protein>
<organism evidence="2 3">
    <name type="scientific">Clydaea vesicula</name>
    <dbReference type="NCBI Taxonomy" id="447962"/>
    <lineage>
        <taxon>Eukaryota</taxon>
        <taxon>Fungi</taxon>
        <taxon>Fungi incertae sedis</taxon>
        <taxon>Chytridiomycota</taxon>
        <taxon>Chytridiomycota incertae sedis</taxon>
        <taxon>Chytridiomycetes</taxon>
        <taxon>Lobulomycetales</taxon>
        <taxon>Lobulomycetaceae</taxon>
        <taxon>Clydaea</taxon>
    </lineage>
</organism>
<dbReference type="Proteomes" id="UP001211065">
    <property type="component" value="Unassembled WGS sequence"/>
</dbReference>
<keyword evidence="3" id="KW-1185">Reference proteome</keyword>
<evidence type="ECO:0000313" key="2">
    <source>
        <dbReference type="EMBL" id="KAJ3221814.1"/>
    </source>
</evidence>
<dbReference type="InterPro" id="IPR025261">
    <property type="entry name" value="Atos-like_cons_dom"/>
</dbReference>
<dbReference type="PANTHER" id="PTHR13199:SF11">
    <property type="entry name" value="PROTEIN ATOSSA"/>
    <property type="match status" value="1"/>
</dbReference>
<dbReference type="InterPro" id="IPR051506">
    <property type="entry name" value="ATOS_Transcription_Regulators"/>
</dbReference>
<comment type="caution">
    <text evidence="2">The sequence shown here is derived from an EMBL/GenBank/DDBJ whole genome shotgun (WGS) entry which is preliminary data.</text>
</comment>
<dbReference type="Pfam" id="PF13915">
    <property type="entry name" value="DUF4210"/>
    <property type="match status" value="1"/>
</dbReference>
<gene>
    <name evidence="2" type="ORF">HK099_003070</name>
</gene>
<dbReference type="PANTHER" id="PTHR13199">
    <property type="entry name" value="GH03947P"/>
    <property type="match status" value="1"/>
</dbReference>